<evidence type="ECO:0000313" key="3">
    <source>
        <dbReference type="Proteomes" id="UP000030686"/>
    </source>
</evidence>
<reference evidence="2" key="1">
    <citation type="journal article" date="2014" name="Nat. Commun.">
        <title>Multiple recent horizontal transfers of a large genomic region in cheese making fungi.</title>
        <authorList>
            <person name="Cheeseman K."/>
            <person name="Ropars J."/>
            <person name="Renault P."/>
            <person name="Dupont J."/>
            <person name="Gouzy J."/>
            <person name="Branca A."/>
            <person name="Abraham A.L."/>
            <person name="Ceppi M."/>
            <person name="Conseiller E."/>
            <person name="Debuchy R."/>
            <person name="Malagnac F."/>
            <person name="Goarin A."/>
            <person name="Silar P."/>
            <person name="Lacoste S."/>
            <person name="Sallet E."/>
            <person name="Bensimon A."/>
            <person name="Giraud T."/>
            <person name="Brygoo Y."/>
        </authorList>
    </citation>
    <scope>NUCLEOTIDE SEQUENCE [LARGE SCALE GENOMIC DNA]</scope>
    <source>
        <strain evidence="2">FM164</strain>
    </source>
</reference>
<feature type="compositionally biased region" description="Basic and acidic residues" evidence="1">
    <location>
        <begin position="89"/>
        <end position="101"/>
    </location>
</feature>
<feature type="compositionally biased region" description="Basic and acidic residues" evidence="1">
    <location>
        <begin position="321"/>
        <end position="330"/>
    </location>
</feature>
<dbReference type="EMBL" id="HG792026">
    <property type="protein sequence ID" value="CDM38405.1"/>
    <property type="molecule type" value="Genomic_DNA"/>
</dbReference>
<dbReference type="OrthoDB" id="4345330at2759"/>
<feature type="compositionally biased region" description="Polar residues" evidence="1">
    <location>
        <begin position="394"/>
        <end position="409"/>
    </location>
</feature>
<organism evidence="2 3">
    <name type="scientific">Penicillium roqueforti (strain FM164)</name>
    <dbReference type="NCBI Taxonomy" id="1365484"/>
    <lineage>
        <taxon>Eukaryota</taxon>
        <taxon>Fungi</taxon>
        <taxon>Dikarya</taxon>
        <taxon>Ascomycota</taxon>
        <taxon>Pezizomycotina</taxon>
        <taxon>Eurotiomycetes</taxon>
        <taxon>Eurotiomycetidae</taxon>
        <taxon>Eurotiales</taxon>
        <taxon>Aspergillaceae</taxon>
        <taxon>Penicillium</taxon>
    </lineage>
</organism>
<protein>
    <submittedName>
        <fullName evidence="2">Uncharacterized protein</fullName>
    </submittedName>
</protein>
<evidence type="ECO:0000256" key="1">
    <source>
        <dbReference type="SAM" id="MobiDB-lite"/>
    </source>
</evidence>
<accession>W6QPR9</accession>
<feature type="region of interest" description="Disordered" evidence="1">
    <location>
        <begin position="314"/>
        <end position="414"/>
    </location>
</feature>
<sequence>MASNSGVRKTSSHKDKEILSRLIELEEGANNNTISPQKVASGAVQKSVPQGHHPTDGSSEAYDYAPSDSDPTDTARLSPPSNDSVIQSIERDATPSDRDDTPMPDTGLANQTETGSSLSGHQHPSMTSYSRNQTSLSPNFRSDDELQDPELLASLDPSDDDEETDAIVDGWGTLRRSTFVILQYGPRHGARYKVKYRNGYTNDGMNNISDPTLRISLLKTGPGNRSWRYTKHNVVGIYGIASEERDPNKIYMSDPCTWLKIKWRDLRVEDTQKMQNSCSWIPISSFIRFCKGKRAAYAKIKEVWNKQEERYQRVLQSDSGGAERRTEDRSPTPFPLGSAARQSPERQGASHLSAPAIQIFPPRQHQSPPSNAHVHPGQGSLSNPINIDRDETHYTSASSGISRESTVNPQAGPKLSIGGSAILNKEHFIAERAEEEGWHNMDERTRAIQKTIAEALYHVYQDTVAATRRAQGPVVGSILPEAETAVAAY</sequence>
<feature type="region of interest" description="Disordered" evidence="1">
    <location>
        <begin position="25"/>
        <end position="146"/>
    </location>
</feature>
<proteinExistence type="predicted"/>
<feature type="compositionally biased region" description="Polar residues" evidence="1">
    <location>
        <begin position="108"/>
        <end position="140"/>
    </location>
</feature>
<gene>
    <name evidence="2" type="ORF">PROQFM164_S12g000014</name>
</gene>
<dbReference type="AlphaFoldDB" id="W6QPR9"/>
<name>W6QPR9_PENRF</name>
<dbReference type="Proteomes" id="UP000030686">
    <property type="component" value="Unassembled WGS sequence"/>
</dbReference>
<dbReference type="OMA" id="GRHPAND"/>
<evidence type="ECO:0000313" key="2">
    <source>
        <dbReference type="EMBL" id="CDM38405.1"/>
    </source>
</evidence>
<feature type="compositionally biased region" description="Polar residues" evidence="1">
    <location>
        <begin position="29"/>
        <end position="38"/>
    </location>
</feature>
<keyword evidence="3" id="KW-1185">Reference proteome</keyword>